<name>A0A3N5BCP2_9BACI</name>
<organism evidence="2 3">
    <name type="scientific">Aquisalibacillus elongatus</name>
    <dbReference type="NCBI Taxonomy" id="485577"/>
    <lineage>
        <taxon>Bacteria</taxon>
        <taxon>Bacillati</taxon>
        <taxon>Bacillota</taxon>
        <taxon>Bacilli</taxon>
        <taxon>Bacillales</taxon>
        <taxon>Bacillaceae</taxon>
        <taxon>Aquisalibacillus</taxon>
    </lineage>
</organism>
<accession>A0A3N5BCP2</accession>
<protein>
    <submittedName>
        <fullName evidence="2">Uncharacterized protein DUF3892</fullName>
    </submittedName>
</protein>
<keyword evidence="3" id="KW-1185">Reference proteome</keyword>
<feature type="compositionally biased region" description="Polar residues" evidence="1">
    <location>
        <begin position="82"/>
        <end position="92"/>
    </location>
</feature>
<reference evidence="2 3" key="1">
    <citation type="submission" date="2018-11" db="EMBL/GenBank/DDBJ databases">
        <title>Genomic Encyclopedia of Type Strains, Phase IV (KMG-IV): sequencing the most valuable type-strain genomes for metagenomic binning, comparative biology and taxonomic classification.</title>
        <authorList>
            <person name="Goeker M."/>
        </authorList>
    </citation>
    <scope>NUCLEOTIDE SEQUENCE [LARGE SCALE GENOMIC DNA]</scope>
    <source>
        <strain evidence="2 3">DSM 18090</strain>
    </source>
</reference>
<feature type="region of interest" description="Disordered" evidence="1">
    <location>
        <begin position="73"/>
        <end position="92"/>
    </location>
</feature>
<evidence type="ECO:0000256" key="1">
    <source>
        <dbReference type="SAM" id="MobiDB-lite"/>
    </source>
</evidence>
<dbReference type="InterPro" id="IPR024997">
    <property type="entry name" value="DUF3892"/>
</dbReference>
<evidence type="ECO:0000313" key="2">
    <source>
        <dbReference type="EMBL" id="RPF55384.1"/>
    </source>
</evidence>
<dbReference type="Proteomes" id="UP000276443">
    <property type="component" value="Unassembled WGS sequence"/>
</dbReference>
<sequence>MHKFLEFTHFMSKEGDIMDQETFVAVRKNEDGDITHFKTSSGRELDYEQALEEVQGGTIAGVNIGEARNGRPVIRGNADGDPTNNLDSLQSF</sequence>
<comment type="caution">
    <text evidence="2">The sequence shown here is derived from an EMBL/GenBank/DDBJ whole genome shotgun (WGS) entry which is preliminary data.</text>
</comment>
<gene>
    <name evidence="2" type="ORF">EDC24_0255</name>
</gene>
<dbReference type="AlphaFoldDB" id="A0A3N5BCP2"/>
<proteinExistence type="predicted"/>
<dbReference type="Pfam" id="PF13031">
    <property type="entry name" value="DUF3892"/>
    <property type="match status" value="1"/>
</dbReference>
<evidence type="ECO:0000313" key="3">
    <source>
        <dbReference type="Proteomes" id="UP000276443"/>
    </source>
</evidence>
<dbReference type="EMBL" id="RKRF01000007">
    <property type="protein sequence ID" value="RPF55384.1"/>
    <property type="molecule type" value="Genomic_DNA"/>
</dbReference>